<evidence type="ECO:0000313" key="10">
    <source>
        <dbReference type="Proteomes" id="UP001597474"/>
    </source>
</evidence>
<feature type="transmembrane region" description="Helical" evidence="6">
    <location>
        <begin position="42"/>
        <end position="59"/>
    </location>
</feature>
<keyword evidence="4 6" id="KW-1133">Transmembrane helix</keyword>
<keyword evidence="2" id="KW-1003">Cell membrane</keyword>
<feature type="transmembrane region" description="Helical" evidence="6">
    <location>
        <begin position="397"/>
        <end position="419"/>
    </location>
</feature>
<feature type="transmembrane region" description="Helical" evidence="6">
    <location>
        <begin position="326"/>
        <end position="344"/>
    </location>
</feature>
<evidence type="ECO:0000313" key="9">
    <source>
        <dbReference type="EMBL" id="MFD2738664.1"/>
    </source>
</evidence>
<dbReference type="RefSeq" id="WP_386371575.1">
    <property type="nucleotide sequence ID" value="NZ_JBHUMP010000002.1"/>
</dbReference>
<evidence type="ECO:0000259" key="8">
    <source>
        <dbReference type="Pfam" id="PF13567"/>
    </source>
</evidence>
<dbReference type="EMBL" id="JBHUMP010000002">
    <property type="protein sequence ID" value="MFD2738664.1"/>
    <property type="molecule type" value="Genomic_DNA"/>
</dbReference>
<evidence type="ECO:0000256" key="1">
    <source>
        <dbReference type="ARBA" id="ARBA00004651"/>
    </source>
</evidence>
<feature type="domain" description="DUF4131" evidence="8">
    <location>
        <begin position="45"/>
        <end position="195"/>
    </location>
</feature>
<keyword evidence="10" id="KW-1185">Reference proteome</keyword>
<dbReference type="Proteomes" id="UP001597474">
    <property type="component" value="Unassembled WGS sequence"/>
</dbReference>
<dbReference type="PANTHER" id="PTHR30619:SF1">
    <property type="entry name" value="RECOMBINATION PROTEIN 2"/>
    <property type="match status" value="1"/>
</dbReference>
<proteinExistence type="predicted"/>
<evidence type="ECO:0000256" key="6">
    <source>
        <dbReference type="SAM" id="Phobius"/>
    </source>
</evidence>
<keyword evidence="5 6" id="KW-0472">Membrane</keyword>
<dbReference type="Pfam" id="PF13567">
    <property type="entry name" value="DUF4131"/>
    <property type="match status" value="1"/>
</dbReference>
<dbReference type="InterPro" id="IPR004477">
    <property type="entry name" value="ComEC_N"/>
</dbReference>
<feature type="transmembrane region" description="Helical" evidence="6">
    <location>
        <begin position="18"/>
        <end position="36"/>
    </location>
</feature>
<evidence type="ECO:0000256" key="4">
    <source>
        <dbReference type="ARBA" id="ARBA00022989"/>
    </source>
</evidence>
<reference evidence="10" key="1">
    <citation type="journal article" date="2019" name="Int. J. Syst. Evol. Microbiol.">
        <title>The Global Catalogue of Microorganisms (GCM) 10K type strain sequencing project: providing services to taxonomists for standard genome sequencing and annotation.</title>
        <authorList>
            <consortium name="The Broad Institute Genomics Platform"/>
            <consortium name="The Broad Institute Genome Sequencing Center for Infectious Disease"/>
            <person name="Wu L."/>
            <person name="Ma J."/>
        </authorList>
    </citation>
    <scope>NUCLEOTIDE SEQUENCE [LARGE SCALE GENOMIC DNA]</scope>
    <source>
        <strain evidence="10">TISTR 2562</strain>
    </source>
</reference>
<protein>
    <submittedName>
        <fullName evidence="9">ComEC/Rec2 family competence protein</fullName>
    </submittedName>
</protein>
<name>A0ABW5TYW4_9RHOB</name>
<gene>
    <name evidence="9" type="ORF">ACFSUD_03685</name>
</gene>
<evidence type="ECO:0000256" key="5">
    <source>
        <dbReference type="ARBA" id="ARBA00023136"/>
    </source>
</evidence>
<accession>A0ABW5TYW4</accession>
<evidence type="ECO:0000259" key="7">
    <source>
        <dbReference type="Pfam" id="PF03772"/>
    </source>
</evidence>
<dbReference type="InterPro" id="IPR025405">
    <property type="entry name" value="DUF4131"/>
</dbReference>
<dbReference type="PANTHER" id="PTHR30619">
    <property type="entry name" value="DNA INTERNALIZATION/COMPETENCE PROTEIN COMEC/REC2"/>
    <property type="match status" value="1"/>
</dbReference>
<feature type="transmembrane region" description="Helical" evidence="6">
    <location>
        <begin position="364"/>
        <end position="385"/>
    </location>
</feature>
<feature type="transmembrane region" description="Helical" evidence="6">
    <location>
        <begin position="294"/>
        <end position="314"/>
    </location>
</feature>
<dbReference type="NCBIfam" id="TIGR00360">
    <property type="entry name" value="ComEC_N-term"/>
    <property type="match status" value="1"/>
</dbReference>
<sequence>MGLRVLLSETMRRQRGHLIGWVPVCLAAGVGLFFSLKFEPQMPLLSGLALVMFLLILLVRHLPETISPLCTALILCLLGFLLAAARTHMVQAPMLSWRYYGPVEGRVVAIDRSGSDALRLTLDQVRLDRISPARLPHRVRLSLHGDLQAGITPEPGLRVMTTAHLSPPGGPVEPDGFDFQRHAFFAGLGAVGYTRVPLLGVAPASEGQAGLAIARLRMAVSARIRAVLPGDIGGFATAITTGDRSAISGDALQDLRTANLAHLLAISGLHMGLLSALVFGALRLLLALHPVTALYWPTRQIAAAGALLAALGYLALSGGNVATQRAFIMVAVALGALMIGRRALSIRAVAVAASIVLLLRPEALMGPGFQMSFAATTALVAVFGWLRDVDLDWMPNWLRPAVAVFISSGVAGAATAPIAAAHFNMIAHYGLIANLLCVPLMGTVVIPAALAAALLAPFGFEALPLWLMGKGLAWILGVAQAIAEMEGARGAVPSPGRWVVPLLALGCLMLILWQGWLRWSGVLVVMLAFLLWSFAERPALLIAETGTLVGAMTAQGRALSKERSAGFVARNWLENDGDPASQADAAARWPRGAPMRLGRIPVLHLTGKRAASAFVGCRHGQIVVSSVKLPADIAASCEVFDPARLKETGAVALYREGEKLRLVTARDRAGARLWNHWERGRE</sequence>
<comment type="caution">
    <text evidence="9">The sequence shown here is derived from an EMBL/GenBank/DDBJ whole genome shotgun (WGS) entry which is preliminary data.</text>
</comment>
<dbReference type="Pfam" id="PF03772">
    <property type="entry name" value="Competence"/>
    <property type="match status" value="1"/>
</dbReference>
<feature type="transmembrane region" description="Helical" evidence="6">
    <location>
        <begin position="495"/>
        <end position="513"/>
    </location>
</feature>
<feature type="domain" description="ComEC/Rec2-related protein" evidence="7">
    <location>
        <begin position="240"/>
        <end position="514"/>
    </location>
</feature>
<feature type="transmembrane region" description="Helical" evidence="6">
    <location>
        <begin position="431"/>
        <end position="456"/>
    </location>
</feature>
<comment type="subcellular location">
    <subcellularLocation>
        <location evidence="1">Cell membrane</location>
        <topology evidence="1">Multi-pass membrane protein</topology>
    </subcellularLocation>
</comment>
<organism evidence="9 10">
    <name type="scientific">Sulfitobacter aestuarii</name>
    <dbReference type="NCBI Taxonomy" id="2161676"/>
    <lineage>
        <taxon>Bacteria</taxon>
        <taxon>Pseudomonadati</taxon>
        <taxon>Pseudomonadota</taxon>
        <taxon>Alphaproteobacteria</taxon>
        <taxon>Rhodobacterales</taxon>
        <taxon>Roseobacteraceae</taxon>
        <taxon>Sulfitobacter</taxon>
    </lineage>
</organism>
<keyword evidence="3 6" id="KW-0812">Transmembrane</keyword>
<feature type="transmembrane region" description="Helical" evidence="6">
    <location>
        <begin position="462"/>
        <end position="483"/>
    </location>
</feature>
<evidence type="ECO:0000256" key="3">
    <source>
        <dbReference type="ARBA" id="ARBA00022692"/>
    </source>
</evidence>
<evidence type="ECO:0000256" key="2">
    <source>
        <dbReference type="ARBA" id="ARBA00022475"/>
    </source>
</evidence>
<dbReference type="InterPro" id="IPR052159">
    <property type="entry name" value="Competence_DNA_uptake"/>
</dbReference>
<feature type="transmembrane region" description="Helical" evidence="6">
    <location>
        <begin position="66"/>
        <end position="85"/>
    </location>
</feature>
<feature type="transmembrane region" description="Helical" evidence="6">
    <location>
        <begin position="260"/>
        <end position="282"/>
    </location>
</feature>